<keyword evidence="1" id="KW-0732">Signal</keyword>
<reference evidence="2" key="1">
    <citation type="submission" date="2023-11" db="EMBL/GenBank/DDBJ databases">
        <authorList>
            <person name="Alioto T."/>
            <person name="Alioto T."/>
            <person name="Gomez Garrido J."/>
        </authorList>
    </citation>
    <scope>NUCLEOTIDE SEQUENCE</scope>
</reference>
<dbReference type="EMBL" id="CAVMBE010000091">
    <property type="protein sequence ID" value="CAK4033669.1"/>
    <property type="molecule type" value="Genomic_DNA"/>
</dbReference>
<dbReference type="Proteomes" id="UP001296104">
    <property type="component" value="Unassembled WGS sequence"/>
</dbReference>
<feature type="chain" id="PRO_5042569737" evidence="1">
    <location>
        <begin position="23"/>
        <end position="188"/>
    </location>
</feature>
<dbReference type="PROSITE" id="PS51257">
    <property type="entry name" value="PROKAR_LIPOPROTEIN"/>
    <property type="match status" value="1"/>
</dbReference>
<sequence>MQYNSKTILALLATAYLPSAFGCLHFNATLHVGPNQATSAQGGVDIAKEKLSGQDVSTNDLRLDVYLWDDVNNDQIVEPLRDNFCSGVDLKPYADNTWTVPCTPVQKGVELDVYFNQDITEGGVLVDILKYNNPRAQSKAGHDKDKDLLYTFRATSKDGQGEFFETEFACGDCTTSDGVLVKCGNTKV</sequence>
<keyword evidence="3" id="KW-1185">Reference proteome</keyword>
<dbReference type="AlphaFoldDB" id="A0AAI9EEX1"/>
<evidence type="ECO:0000313" key="2">
    <source>
        <dbReference type="EMBL" id="CAK4033669.1"/>
    </source>
</evidence>
<evidence type="ECO:0000313" key="3">
    <source>
        <dbReference type="Proteomes" id="UP001296104"/>
    </source>
</evidence>
<name>A0AAI9EEX1_9PEZI</name>
<proteinExistence type="predicted"/>
<comment type="caution">
    <text evidence="2">The sequence shown here is derived from an EMBL/GenBank/DDBJ whole genome shotgun (WGS) entry which is preliminary data.</text>
</comment>
<accession>A0AAI9EEX1</accession>
<evidence type="ECO:0000256" key="1">
    <source>
        <dbReference type="SAM" id="SignalP"/>
    </source>
</evidence>
<gene>
    <name evidence="2" type="ORF">LECACI_7A008827</name>
</gene>
<protein>
    <submittedName>
        <fullName evidence="2">Uncharacterized protein</fullName>
    </submittedName>
</protein>
<feature type="signal peptide" evidence="1">
    <location>
        <begin position="1"/>
        <end position="22"/>
    </location>
</feature>
<organism evidence="2 3">
    <name type="scientific">Lecanosticta acicola</name>
    <dbReference type="NCBI Taxonomy" id="111012"/>
    <lineage>
        <taxon>Eukaryota</taxon>
        <taxon>Fungi</taxon>
        <taxon>Dikarya</taxon>
        <taxon>Ascomycota</taxon>
        <taxon>Pezizomycotina</taxon>
        <taxon>Dothideomycetes</taxon>
        <taxon>Dothideomycetidae</taxon>
        <taxon>Mycosphaerellales</taxon>
        <taxon>Mycosphaerellaceae</taxon>
        <taxon>Lecanosticta</taxon>
    </lineage>
</organism>